<dbReference type="PANTHER" id="PTHR21555:SF0">
    <property type="entry name" value="SPECIFICALLY ANDROGEN-REGULATED GENE PROTEIN"/>
    <property type="match status" value="1"/>
</dbReference>
<dbReference type="Ensembl" id="ENSSFAT00005025524.1">
    <property type="protein sequence ID" value="ENSSFAP00005024542.1"/>
    <property type="gene ID" value="ENSSFAG00005012630.1"/>
</dbReference>
<dbReference type="InParanoid" id="A0A672H658"/>
<proteinExistence type="predicted"/>
<evidence type="ECO:0000313" key="3">
    <source>
        <dbReference type="Proteomes" id="UP000472267"/>
    </source>
</evidence>
<reference evidence="2" key="3">
    <citation type="submission" date="2025-09" db="UniProtKB">
        <authorList>
            <consortium name="Ensembl"/>
        </authorList>
    </citation>
    <scope>IDENTIFICATION</scope>
</reference>
<dbReference type="AlphaFoldDB" id="A0A672H658"/>
<feature type="compositionally biased region" description="Basic and acidic residues" evidence="1">
    <location>
        <begin position="322"/>
        <end position="332"/>
    </location>
</feature>
<feature type="compositionally biased region" description="Basic and acidic residues" evidence="1">
    <location>
        <begin position="288"/>
        <end position="297"/>
    </location>
</feature>
<reference evidence="2" key="1">
    <citation type="submission" date="2019-06" db="EMBL/GenBank/DDBJ databases">
        <authorList>
            <consortium name="Wellcome Sanger Institute Data Sharing"/>
        </authorList>
    </citation>
    <scope>NUCLEOTIDE SEQUENCE [LARGE SCALE GENOMIC DNA]</scope>
</reference>
<dbReference type="OMA" id="NGMESAG"/>
<organism evidence="2 3">
    <name type="scientific">Salarias fasciatus</name>
    <name type="common">Jewelled blenny</name>
    <name type="synonym">Blennius fasciatus</name>
    <dbReference type="NCBI Taxonomy" id="181472"/>
    <lineage>
        <taxon>Eukaryota</taxon>
        <taxon>Metazoa</taxon>
        <taxon>Chordata</taxon>
        <taxon>Craniata</taxon>
        <taxon>Vertebrata</taxon>
        <taxon>Euteleostomi</taxon>
        <taxon>Actinopterygii</taxon>
        <taxon>Neopterygii</taxon>
        <taxon>Teleostei</taxon>
        <taxon>Neoteleostei</taxon>
        <taxon>Acanthomorphata</taxon>
        <taxon>Ovalentaria</taxon>
        <taxon>Blenniimorphae</taxon>
        <taxon>Blenniiformes</taxon>
        <taxon>Blennioidei</taxon>
        <taxon>Blenniidae</taxon>
        <taxon>Salariinae</taxon>
        <taxon>Salarias</taxon>
    </lineage>
</organism>
<evidence type="ECO:0000256" key="1">
    <source>
        <dbReference type="SAM" id="MobiDB-lite"/>
    </source>
</evidence>
<dbReference type="InterPro" id="IPR026152">
    <property type="entry name" value="SARG"/>
</dbReference>
<dbReference type="PANTHER" id="PTHR21555">
    <property type="entry name" value="SPECIFICALLY ANDROGEN-REGULATED GENE PROTEIN"/>
    <property type="match status" value="1"/>
</dbReference>
<feature type="region of interest" description="Disordered" evidence="1">
    <location>
        <begin position="226"/>
        <end position="363"/>
    </location>
</feature>
<sequence length="392" mass="42164">SAEEKACIMFLEETIDSLDTEEDSGLSNDEPDHLPTSAALANKLADLSASLRTFIVFKKLVHSYVVPTPYAVGAPSSMPGAKPFPSLPVASRHGTSPVPSAGHVAVPSSANPQEYSGRAGDGYLPRGPLSYEALVHLRKSATAKKTPLCPTVDHTIESNNPTPTPMASNLRNIPRPAISHKEVPKSKTSTVPAKAQNKDPSNSVNHANDPIVVRHEALQKLGLLRNEEPENDAVAPLPQPKSHSSMHPMPNRFTITPSNSSTSRSPSFYNSQVATEPKNRPLQSSASFHHDSRRDELLVSSRKPTQSTGLRKSGVERSATMDNHRSSPEQNHRMSAKPAKTSYSSPPRAPKPSKSKPAPQNPANVVGYTAMVVPGVGSERKEALRKLGLLKK</sequence>
<keyword evidence="3" id="KW-1185">Reference proteome</keyword>
<evidence type="ECO:0008006" key="4">
    <source>
        <dbReference type="Google" id="ProtNLM"/>
    </source>
</evidence>
<dbReference type="Pfam" id="PF15385">
    <property type="entry name" value="SARG"/>
    <property type="match status" value="1"/>
</dbReference>
<dbReference type="Proteomes" id="UP000472267">
    <property type="component" value="Chromosome 5"/>
</dbReference>
<name>A0A672H658_SALFA</name>
<accession>A0A672H658</accession>
<feature type="region of interest" description="Disordered" evidence="1">
    <location>
        <begin position="150"/>
        <end position="210"/>
    </location>
</feature>
<protein>
    <recommendedName>
        <fullName evidence="4">Specifically androgen-regulated gene protein</fullName>
    </recommendedName>
</protein>
<evidence type="ECO:0000313" key="2">
    <source>
        <dbReference type="Ensembl" id="ENSSFAP00005024542.1"/>
    </source>
</evidence>
<reference evidence="2" key="2">
    <citation type="submission" date="2025-08" db="UniProtKB">
        <authorList>
            <consortium name="Ensembl"/>
        </authorList>
    </citation>
    <scope>IDENTIFICATION</scope>
</reference>
<feature type="compositionally biased region" description="Low complexity" evidence="1">
    <location>
        <begin position="256"/>
        <end position="271"/>
    </location>
</feature>
<feature type="compositionally biased region" description="Polar residues" evidence="1">
    <location>
        <begin position="157"/>
        <end position="171"/>
    </location>
</feature>